<dbReference type="Proteomes" id="UP000036403">
    <property type="component" value="Unassembled WGS sequence"/>
</dbReference>
<name>A0A0J7KP16_LASNI</name>
<feature type="compositionally biased region" description="Low complexity" evidence="1">
    <location>
        <begin position="95"/>
        <end position="122"/>
    </location>
</feature>
<feature type="compositionally biased region" description="Polar residues" evidence="1">
    <location>
        <begin position="133"/>
        <end position="142"/>
    </location>
</feature>
<dbReference type="AlphaFoldDB" id="A0A0J7KP16"/>
<feature type="region of interest" description="Disordered" evidence="1">
    <location>
        <begin position="13"/>
        <end position="64"/>
    </location>
</feature>
<sequence length="170" mass="17878">MWNTISRFFAKGSSKTAVVQETAASPLPPSSTTAAKDKDDDDDDDERQQQQRHNELACNGVADDDAYVDGTSAVHVFYGATMDRGASADDRRRPPAAASAAATGAAATATAAAATADQSSGGDSEHFSDSYDSRQVSPSSLCKNPPPESLNENSDLEKFIVSREALVYAL</sequence>
<dbReference type="EMBL" id="LBMM01004886">
    <property type="protein sequence ID" value="KMQ92016.1"/>
    <property type="molecule type" value="Genomic_DNA"/>
</dbReference>
<protein>
    <submittedName>
        <fullName evidence="2">Uncharacterized protein</fullName>
    </submittedName>
</protein>
<feature type="compositionally biased region" description="Polar residues" evidence="1">
    <location>
        <begin position="13"/>
        <end position="23"/>
    </location>
</feature>
<reference evidence="2 3" key="1">
    <citation type="submission" date="2015-04" db="EMBL/GenBank/DDBJ databases">
        <title>Lasius niger genome sequencing.</title>
        <authorList>
            <person name="Konorov E.A."/>
            <person name="Nikitin M.A."/>
            <person name="Kirill M.V."/>
            <person name="Chang P."/>
        </authorList>
    </citation>
    <scope>NUCLEOTIDE SEQUENCE [LARGE SCALE GENOMIC DNA]</scope>
    <source>
        <tissue evidence="2">Whole</tissue>
    </source>
</reference>
<feature type="region of interest" description="Disordered" evidence="1">
    <location>
        <begin position="83"/>
        <end position="156"/>
    </location>
</feature>
<evidence type="ECO:0000256" key="1">
    <source>
        <dbReference type="SAM" id="MobiDB-lite"/>
    </source>
</evidence>
<feature type="compositionally biased region" description="Basic and acidic residues" evidence="1">
    <location>
        <begin position="123"/>
        <end position="132"/>
    </location>
</feature>
<comment type="caution">
    <text evidence="2">The sequence shown here is derived from an EMBL/GenBank/DDBJ whole genome shotgun (WGS) entry which is preliminary data.</text>
</comment>
<evidence type="ECO:0000313" key="3">
    <source>
        <dbReference type="Proteomes" id="UP000036403"/>
    </source>
</evidence>
<proteinExistence type="predicted"/>
<accession>A0A0J7KP16</accession>
<dbReference type="OrthoDB" id="10554788at2759"/>
<dbReference type="PaxDb" id="67767-A0A0J7KP16"/>
<evidence type="ECO:0000313" key="2">
    <source>
        <dbReference type="EMBL" id="KMQ92016.1"/>
    </source>
</evidence>
<keyword evidence="3" id="KW-1185">Reference proteome</keyword>
<gene>
    <name evidence="2" type="ORF">RF55_8054</name>
</gene>
<organism evidence="2 3">
    <name type="scientific">Lasius niger</name>
    <name type="common">Black garden ant</name>
    <dbReference type="NCBI Taxonomy" id="67767"/>
    <lineage>
        <taxon>Eukaryota</taxon>
        <taxon>Metazoa</taxon>
        <taxon>Ecdysozoa</taxon>
        <taxon>Arthropoda</taxon>
        <taxon>Hexapoda</taxon>
        <taxon>Insecta</taxon>
        <taxon>Pterygota</taxon>
        <taxon>Neoptera</taxon>
        <taxon>Endopterygota</taxon>
        <taxon>Hymenoptera</taxon>
        <taxon>Apocrita</taxon>
        <taxon>Aculeata</taxon>
        <taxon>Formicoidea</taxon>
        <taxon>Formicidae</taxon>
        <taxon>Formicinae</taxon>
        <taxon>Lasius</taxon>
        <taxon>Lasius</taxon>
    </lineage>
</organism>